<comment type="caution">
    <text evidence="6">The sequence shown here is derived from an EMBL/GenBank/DDBJ whole genome shotgun (WGS) entry which is preliminary data.</text>
</comment>
<keyword evidence="2" id="KW-0067">ATP-binding</keyword>
<feature type="coiled-coil region" evidence="3">
    <location>
        <begin position="570"/>
        <end position="635"/>
    </location>
</feature>
<dbReference type="InterPro" id="IPR051309">
    <property type="entry name" value="ABCF_ATPase"/>
</dbReference>
<dbReference type="Proteomes" id="UP000054686">
    <property type="component" value="Unassembled WGS sequence"/>
</dbReference>
<feature type="domain" description="ABC transporter" evidence="5">
    <location>
        <begin position="5"/>
        <end position="225"/>
    </location>
</feature>
<name>A0A0V8RSB5_9ACTO</name>
<protein>
    <submittedName>
        <fullName evidence="6">Glycerophosphodiester phosphodiesterase</fullName>
    </submittedName>
</protein>
<dbReference type="Pfam" id="PF00005">
    <property type="entry name" value="ABC_tran"/>
    <property type="match status" value="2"/>
</dbReference>
<accession>A0A0V8RSB5</accession>
<keyword evidence="3" id="KW-0175">Coiled coil</keyword>
<evidence type="ECO:0000256" key="3">
    <source>
        <dbReference type="SAM" id="Coils"/>
    </source>
</evidence>
<proteinExistence type="predicted"/>
<evidence type="ECO:0000313" key="6">
    <source>
        <dbReference type="EMBL" id="KSW10867.1"/>
    </source>
</evidence>
<organism evidence="6 7">
    <name type="scientific">Schaalia odontolytica</name>
    <dbReference type="NCBI Taxonomy" id="1660"/>
    <lineage>
        <taxon>Bacteria</taxon>
        <taxon>Bacillati</taxon>
        <taxon>Actinomycetota</taxon>
        <taxon>Actinomycetes</taxon>
        <taxon>Actinomycetales</taxon>
        <taxon>Actinomycetaceae</taxon>
        <taxon>Schaalia</taxon>
    </lineage>
</organism>
<sequence length="644" mass="68609">MAHLLGTQNVGALAGSRKLLEGVTVGLDDGSRVGILGPNGAGKSTLLRIVAGTQEPDGGVVTRRDGVRVAVLTQADTLNPEDTVIQAVHPGMEEYEWASNPAVRDIHAGLLADINPAALVGTLSGGQRRRVALARVLAATADIVCLDEPTNHLDVEGVAWLAAHLNARFARPGASGALLAVTHDRWFLDAVCEHIWEVVPGVDPGGDRPQIAGHVEIYDGSYAAYTLARAERMRQADVAAAKRANLLTKELAWLRRGAPARTSKPKFHIAAAEALIADVPPPRDTVELVKMATARLGKDVIDLEDVSVSFTRPDGSRLDILEGVTWRLAPAERVGIVGVNGAGKTTILNLLRGDLEPTSGRVKRGKTVQVATLSQDTHELDALADMRVVEAVADVAQTVVVDGKEVSASQMTERMGFTRARAYTRISEISGGERRRLQLMRLLMSQPNVLLLDEPTNDLDTDTLASMEDLLDTFPGTLVVVSHDRYLLERVTDHQVALLGDGQIRALPGGVEQYLQMRASGDFGAFGPSSRADEAGSASRSTAPSADASSGEESAGQGSARGGVSDAAARRAAKKEVARIERKLERLRAEASNLEAKLEKLSIQVATDPAAVSELTKVSAAHQDILSEMDELEEAWLEAADLLE</sequence>
<reference evidence="6 7" key="1">
    <citation type="submission" date="2015-10" db="EMBL/GenBank/DDBJ databases">
        <title>Draft Genome of Actinomyces odontolyticus subsp. actinosynbacter strain XH001.</title>
        <authorList>
            <person name="Mclean J.S."/>
            <person name="He X."/>
        </authorList>
    </citation>
    <scope>NUCLEOTIDE SEQUENCE [LARGE SCALE GENOMIC DNA]</scope>
    <source>
        <strain evidence="6 7">XH001</strain>
    </source>
</reference>
<dbReference type="PANTHER" id="PTHR42855">
    <property type="entry name" value="ABC TRANSPORTER ATP-BINDING SUBUNIT"/>
    <property type="match status" value="1"/>
</dbReference>
<dbReference type="PANTHER" id="PTHR42855:SF1">
    <property type="entry name" value="ABC TRANSPORTER DOMAIN-CONTAINING PROTEIN"/>
    <property type="match status" value="1"/>
</dbReference>
<dbReference type="SMART" id="SM00382">
    <property type="entry name" value="AAA"/>
    <property type="match status" value="2"/>
</dbReference>
<dbReference type="PROSITE" id="PS00211">
    <property type="entry name" value="ABC_TRANSPORTER_1"/>
    <property type="match status" value="1"/>
</dbReference>
<evidence type="ECO:0000256" key="2">
    <source>
        <dbReference type="ARBA" id="ARBA00022840"/>
    </source>
</evidence>
<dbReference type="OrthoDB" id="3239744at2"/>
<dbReference type="AlphaFoldDB" id="A0A0V8RSB5"/>
<dbReference type="InterPro" id="IPR027417">
    <property type="entry name" value="P-loop_NTPase"/>
</dbReference>
<dbReference type="SUPFAM" id="SSF52540">
    <property type="entry name" value="P-loop containing nucleoside triphosphate hydrolases"/>
    <property type="match status" value="2"/>
</dbReference>
<dbReference type="GO" id="GO:0005524">
    <property type="term" value="F:ATP binding"/>
    <property type="evidence" value="ECO:0007669"/>
    <property type="project" value="UniProtKB-KW"/>
</dbReference>
<evidence type="ECO:0000256" key="1">
    <source>
        <dbReference type="ARBA" id="ARBA00022741"/>
    </source>
</evidence>
<dbReference type="InterPro" id="IPR003593">
    <property type="entry name" value="AAA+_ATPase"/>
</dbReference>
<gene>
    <name evidence="6" type="ORF">APY09_05165</name>
</gene>
<dbReference type="Gene3D" id="3.40.50.300">
    <property type="entry name" value="P-loop containing nucleotide triphosphate hydrolases"/>
    <property type="match status" value="2"/>
</dbReference>
<keyword evidence="1" id="KW-0547">Nucleotide-binding</keyword>
<dbReference type="RefSeq" id="WP_060566497.1">
    <property type="nucleotide sequence ID" value="NZ_CP040006.1"/>
</dbReference>
<dbReference type="InterPro" id="IPR003439">
    <property type="entry name" value="ABC_transporter-like_ATP-bd"/>
</dbReference>
<dbReference type="CDD" id="cd03221">
    <property type="entry name" value="ABCF_EF-3"/>
    <property type="match status" value="2"/>
</dbReference>
<feature type="region of interest" description="Disordered" evidence="4">
    <location>
        <begin position="525"/>
        <end position="567"/>
    </location>
</feature>
<feature type="domain" description="ABC transporter" evidence="5">
    <location>
        <begin position="301"/>
        <end position="526"/>
    </location>
</feature>
<evidence type="ECO:0000256" key="4">
    <source>
        <dbReference type="SAM" id="MobiDB-lite"/>
    </source>
</evidence>
<dbReference type="InterPro" id="IPR017871">
    <property type="entry name" value="ABC_transporter-like_CS"/>
</dbReference>
<dbReference type="EMBL" id="LLVT01000002">
    <property type="protein sequence ID" value="KSW10867.1"/>
    <property type="molecule type" value="Genomic_DNA"/>
</dbReference>
<evidence type="ECO:0000313" key="7">
    <source>
        <dbReference type="Proteomes" id="UP000054686"/>
    </source>
</evidence>
<dbReference type="GO" id="GO:0016887">
    <property type="term" value="F:ATP hydrolysis activity"/>
    <property type="evidence" value="ECO:0007669"/>
    <property type="project" value="InterPro"/>
</dbReference>
<feature type="compositionally biased region" description="Low complexity" evidence="4">
    <location>
        <begin position="543"/>
        <end position="567"/>
    </location>
</feature>
<dbReference type="PROSITE" id="PS50893">
    <property type="entry name" value="ABC_TRANSPORTER_2"/>
    <property type="match status" value="2"/>
</dbReference>
<evidence type="ECO:0000259" key="5">
    <source>
        <dbReference type="PROSITE" id="PS50893"/>
    </source>
</evidence>